<accession>A0A090RQ68</accession>
<reference evidence="1 2" key="1">
    <citation type="submission" date="2014-09" db="EMBL/GenBank/DDBJ databases">
        <title>Vibrio maritimus JCM 19235. (C45) whole genome shotgun sequence.</title>
        <authorList>
            <person name="Sawabe T."/>
            <person name="Meirelles P."/>
            <person name="Nakanishi M."/>
            <person name="Sayaka M."/>
            <person name="Hattori M."/>
            <person name="Ohkuma M."/>
        </authorList>
    </citation>
    <scope>NUCLEOTIDE SEQUENCE [LARGE SCALE GENOMIC DNA]</scope>
    <source>
        <strain evidence="2">JCM19235</strain>
    </source>
</reference>
<evidence type="ECO:0000313" key="2">
    <source>
        <dbReference type="Proteomes" id="UP000029228"/>
    </source>
</evidence>
<name>A0A090RQ68_9VIBR</name>
<comment type="caution">
    <text evidence="1">The sequence shown here is derived from an EMBL/GenBank/DDBJ whole genome shotgun (WGS) entry which is preliminary data.</text>
</comment>
<sequence length="55" mass="5957">MLYTEKVTRHSPMKWYKVKASESIATAMTAVTPGPIFDVMLNSVGDNLAIAAATK</sequence>
<evidence type="ECO:0000313" key="1">
    <source>
        <dbReference type="EMBL" id="GAL17525.1"/>
    </source>
</evidence>
<dbReference type="Proteomes" id="UP000029228">
    <property type="component" value="Unassembled WGS sequence"/>
</dbReference>
<organism evidence="1 2">
    <name type="scientific">Vibrio maritimus</name>
    <dbReference type="NCBI Taxonomy" id="990268"/>
    <lineage>
        <taxon>Bacteria</taxon>
        <taxon>Pseudomonadati</taxon>
        <taxon>Pseudomonadota</taxon>
        <taxon>Gammaproteobacteria</taxon>
        <taxon>Vibrionales</taxon>
        <taxon>Vibrionaceae</taxon>
        <taxon>Vibrio</taxon>
    </lineage>
</organism>
<protein>
    <submittedName>
        <fullName evidence="1">Uncharacterized protein</fullName>
    </submittedName>
</protein>
<dbReference type="AlphaFoldDB" id="A0A090RQ68"/>
<dbReference type="EMBL" id="BBMR01000002">
    <property type="protein sequence ID" value="GAL17525.1"/>
    <property type="molecule type" value="Genomic_DNA"/>
</dbReference>
<keyword evidence="2" id="KW-1185">Reference proteome</keyword>
<reference evidence="1 2" key="2">
    <citation type="submission" date="2014-09" db="EMBL/GenBank/DDBJ databases">
        <authorList>
            <consortium name="NBRP consortium"/>
            <person name="Sawabe T."/>
            <person name="Meirelles P."/>
            <person name="Nakanishi M."/>
            <person name="Sayaka M."/>
            <person name="Hattori M."/>
            <person name="Ohkuma M."/>
        </authorList>
    </citation>
    <scope>NUCLEOTIDE SEQUENCE [LARGE SCALE GENOMIC DNA]</scope>
    <source>
        <strain evidence="2">JCM19235</strain>
    </source>
</reference>
<proteinExistence type="predicted"/>
<gene>
    <name evidence="1" type="ORF">JCM19235_6078</name>
</gene>